<proteinExistence type="predicted"/>
<feature type="transmembrane region" description="Helical" evidence="1">
    <location>
        <begin position="315"/>
        <end position="338"/>
    </location>
</feature>
<reference evidence="2 3" key="1">
    <citation type="journal article" date="2015" name="Nature">
        <title>rRNA introns, odd ribosomes, and small enigmatic genomes across a large radiation of phyla.</title>
        <authorList>
            <person name="Brown C.T."/>
            <person name="Hug L.A."/>
            <person name="Thomas B.C."/>
            <person name="Sharon I."/>
            <person name="Castelle C.J."/>
            <person name="Singh A."/>
            <person name="Wilkins M.J."/>
            <person name="Williams K.H."/>
            <person name="Banfield J.F."/>
        </authorList>
    </citation>
    <scope>NUCLEOTIDE SEQUENCE [LARGE SCALE GENOMIC DNA]</scope>
</reference>
<feature type="transmembrane region" description="Helical" evidence="1">
    <location>
        <begin position="390"/>
        <end position="407"/>
    </location>
</feature>
<keyword evidence="1" id="KW-0472">Membrane</keyword>
<name>A0A0G0YSM8_UNCKA</name>
<feature type="transmembrane region" description="Helical" evidence="1">
    <location>
        <begin position="139"/>
        <end position="156"/>
    </location>
</feature>
<organism evidence="2 3">
    <name type="scientific">candidate division WWE3 bacterium GW2011_GWC2_41_23</name>
    <dbReference type="NCBI Taxonomy" id="1619123"/>
    <lineage>
        <taxon>Bacteria</taxon>
        <taxon>Katanobacteria</taxon>
    </lineage>
</organism>
<protein>
    <recommendedName>
        <fullName evidence="4">Glycosyltransferase RgtA/B/C/D-like domain-containing protein</fullName>
    </recommendedName>
</protein>
<comment type="caution">
    <text evidence="2">The sequence shown here is derived from an EMBL/GenBank/DDBJ whole genome shotgun (WGS) entry which is preliminary data.</text>
</comment>
<evidence type="ECO:0000313" key="3">
    <source>
        <dbReference type="Proteomes" id="UP000033947"/>
    </source>
</evidence>
<feature type="transmembrane region" description="Helical" evidence="1">
    <location>
        <begin position="162"/>
        <end position="180"/>
    </location>
</feature>
<feature type="transmembrane region" description="Helical" evidence="1">
    <location>
        <begin position="192"/>
        <end position="212"/>
    </location>
</feature>
<dbReference type="PATRIC" id="fig|1619123.3.peg.129"/>
<accession>A0A0G0YSM8</accession>
<evidence type="ECO:0000256" key="1">
    <source>
        <dbReference type="SAM" id="Phobius"/>
    </source>
</evidence>
<evidence type="ECO:0000313" key="2">
    <source>
        <dbReference type="EMBL" id="KKS03408.1"/>
    </source>
</evidence>
<dbReference type="Proteomes" id="UP000033947">
    <property type="component" value="Unassembled WGS sequence"/>
</dbReference>
<keyword evidence="1" id="KW-0812">Transmembrane</keyword>
<feature type="transmembrane region" description="Helical" evidence="1">
    <location>
        <begin position="106"/>
        <end position="127"/>
    </location>
</feature>
<sequence length="529" mass="61360">MYILGGIDDQVLALVWSRLNSGGIALVSSYSVYRELFSFLINPITSNEPITWFFVSTLSRLLGIGFFNYYNIFVLCLNFIVAFLILRRSRFCFPLAMIFTFSGYLWSHLGIHISLIHTWLVLLGYYLFWKYSDRSIKHAFLLGLFLWFSAAVSNYIGFVNILLFFTYNIGYLLALVLVKWDLKKSKIIIRNVFVTSLTAASIFLLTYLPFVIANYNRTDVGVSNPKDLTRPVEDFVTFSARPWYFFTPSYKNPVYSRFASNLVDKFSTTEYFLLDDYFHGEHAQLFFGYSFMLISLISILLTYRKGGTEERFWTVLSVINALIILFLMLPPFFTVSGIKFFTPGYLLYKVFPMFRVTSRLVIALQVIMIFFIAKFSWLSKQQTLSKKINWAIYFVLWLALLETYIPIKIIKEPDIHPIYMEIASDTDIESIIAVYPYNKTKEALYELPVYNRKLINPPSYVTGIFDSSIFTNNLHTFEGRLEARNLGVDYIVVFPFGDSGESCESFGESSTIVELIRKRTDACIYKILK</sequence>
<evidence type="ECO:0008006" key="4">
    <source>
        <dbReference type="Google" id="ProtNLM"/>
    </source>
</evidence>
<dbReference type="EMBL" id="LCBB01000002">
    <property type="protein sequence ID" value="KKS03408.1"/>
    <property type="molecule type" value="Genomic_DNA"/>
</dbReference>
<feature type="transmembrane region" description="Helical" evidence="1">
    <location>
        <begin position="283"/>
        <end position="303"/>
    </location>
</feature>
<dbReference type="AlphaFoldDB" id="A0A0G0YSM8"/>
<feature type="transmembrane region" description="Helical" evidence="1">
    <location>
        <begin position="358"/>
        <end position="378"/>
    </location>
</feature>
<gene>
    <name evidence="2" type="ORF">UU55_C0002G0013</name>
</gene>
<feature type="transmembrane region" description="Helical" evidence="1">
    <location>
        <begin position="66"/>
        <end position="86"/>
    </location>
</feature>
<keyword evidence="1" id="KW-1133">Transmembrane helix</keyword>